<gene>
    <name evidence="1" type="ORF">Tci_475398</name>
</gene>
<evidence type="ECO:0000313" key="1">
    <source>
        <dbReference type="EMBL" id="GEZ03425.1"/>
    </source>
</evidence>
<dbReference type="GO" id="GO:0003964">
    <property type="term" value="F:RNA-directed DNA polymerase activity"/>
    <property type="evidence" value="ECO:0007669"/>
    <property type="project" value="UniProtKB-KW"/>
</dbReference>
<dbReference type="AlphaFoldDB" id="A0A699I1N4"/>
<proteinExistence type="predicted"/>
<dbReference type="InterPro" id="IPR036691">
    <property type="entry name" value="Endo/exonu/phosph_ase_sf"/>
</dbReference>
<comment type="caution">
    <text evidence="1">The sequence shown here is derived from an EMBL/GenBank/DDBJ whole genome shotgun (WGS) entry which is preliminary data.</text>
</comment>
<protein>
    <submittedName>
        <fullName evidence="1">RNA-directed DNA polymerase, eukaryota</fullName>
    </submittedName>
</protein>
<sequence length="112" mass="12966">MEKIYLFNIKACWGNINFDYVVSPSVGNSGCILCVWGPNLFYKEHSTVSDYFIAIMGNWLPNNKKLLVISVYAPQELAEKKSLWKYLNLLISRWNGEVLLIGDFNEVRLEEE</sequence>
<keyword evidence="1" id="KW-0808">Transferase</keyword>
<organism evidence="1">
    <name type="scientific">Tanacetum cinerariifolium</name>
    <name type="common">Dalmatian daisy</name>
    <name type="synonym">Chrysanthemum cinerariifolium</name>
    <dbReference type="NCBI Taxonomy" id="118510"/>
    <lineage>
        <taxon>Eukaryota</taxon>
        <taxon>Viridiplantae</taxon>
        <taxon>Streptophyta</taxon>
        <taxon>Embryophyta</taxon>
        <taxon>Tracheophyta</taxon>
        <taxon>Spermatophyta</taxon>
        <taxon>Magnoliopsida</taxon>
        <taxon>eudicotyledons</taxon>
        <taxon>Gunneridae</taxon>
        <taxon>Pentapetalae</taxon>
        <taxon>asterids</taxon>
        <taxon>campanulids</taxon>
        <taxon>Asterales</taxon>
        <taxon>Asteraceae</taxon>
        <taxon>Asteroideae</taxon>
        <taxon>Anthemideae</taxon>
        <taxon>Anthemidinae</taxon>
        <taxon>Tanacetum</taxon>
    </lineage>
</organism>
<keyword evidence="1" id="KW-0548">Nucleotidyltransferase</keyword>
<accession>A0A699I1N4</accession>
<dbReference type="SUPFAM" id="SSF56219">
    <property type="entry name" value="DNase I-like"/>
    <property type="match status" value="1"/>
</dbReference>
<feature type="non-terminal residue" evidence="1">
    <location>
        <position position="112"/>
    </location>
</feature>
<reference evidence="1" key="1">
    <citation type="journal article" date="2019" name="Sci. Rep.">
        <title>Draft genome of Tanacetum cinerariifolium, the natural source of mosquito coil.</title>
        <authorList>
            <person name="Yamashiro T."/>
            <person name="Shiraishi A."/>
            <person name="Satake H."/>
            <person name="Nakayama K."/>
        </authorList>
    </citation>
    <scope>NUCLEOTIDE SEQUENCE</scope>
</reference>
<keyword evidence="1" id="KW-0695">RNA-directed DNA polymerase</keyword>
<name>A0A699I1N4_TANCI</name>
<dbReference type="EMBL" id="BKCJ010234076">
    <property type="protein sequence ID" value="GEZ03425.1"/>
    <property type="molecule type" value="Genomic_DNA"/>
</dbReference>
<dbReference type="Gene3D" id="3.60.10.10">
    <property type="entry name" value="Endonuclease/exonuclease/phosphatase"/>
    <property type="match status" value="1"/>
</dbReference>